<accession>A0A4R6QHG7</accession>
<keyword evidence="2" id="KW-1185">Reference proteome</keyword>
<gene>
    <name evidence="1" type="ORF">DES47_10967</name>
</gene>
<dbReference type="InParanoid" id="A0A4R6QHG7"/>
<dbReference type="RefSeq" id="WP_133703273.1">
    <property type="nucleotide sequence ID" value="NZ_SNXS01000009.1"/>
</dbReference>
<reference evidence="1 2" key="1">
    <citation type="submission" date="2019-03" db="EMBL/GenBank/DDBJ databases">
        <title>Genomic Encyclopedia of Type Strains, Phase IV (KMG-IV): sequencing the most valuable type-strain genomes for metagenomic binning, comparative biology and taxonomic classification.</title>
        <authorList>
            <person name="Goeker M."/>
        </authorList>
    </citation>
    <scope>NUCLEOTIDE SEQUENCE [LARGE SCALE GENOMIC DNA]</scope>
    <source>
        <strain evidence="1 2">DSM 16998</strain>
    </source>
</reference>
<sequence>MKLSLPSASLLLARFGQSLQSLQELLKRCAPQQAPLLVPIPIRADRRKRALVGRHPYRGD</sequence>
<name>A0A4R6QHG7_9BURK</name>
<evidence type="ECO:0000313" key="2">
    <source>
        <dbReference type="Proteomes" id="UP000295361"/>
    </source>
</evidence>
<proteinExistence type="predicted"/>
<dbReference type="EMBL" id="SNXS01000009">
    <property type="protein sequence ID" value="TDP62087.1"/>
    <property type="molecule type" value="Genomic_DNA"/>
</dbReference>
<dbReference type="Proteomes" id="UP000295361">
    <property type="component" value="Unassembled WGS sequence"/>
</dbReference>
<dbReference type="AlphaFoldDB" id="A0A4R6QHG7"/>
<comment type="caution">
    <text evidence="1">The sequence shown here is derived from an EMBL/GenBank/DDBJ whole genome shotgun (WGS) entry which is preliminary data.</text>
</comment>
<dbReference type="OrthoDB" id="9990237at2"/>
<protein>
    <submittedName>
        <fullName evidence="1">Uncharacterized protein</fullName>
    </submittedName>
</protein>
<evidence type="ECO:0000313" key="1">
    <source>
        <dbReference type="EMBL" id="TDP62087.1"/>
    </source>
</evidence>
<organism evidence="1 2">
    <name type="scientific">Roseateles toxinivorans</name>
    <dbReference type="NCBI Taxonomy" id="270368"/>
    <lineage>
        <taxon>Bacteria</taxon>
        <taxon>Pseudomonadati</taxon>
        <taxon>Pseudomonadota</taxon>
        <taxon>Betaproteobacteria</taxon>
        <taxon>Burkholderiales</taxon>
        <taxon>Sphaerotilaceae</taxon>
        <taxon>Roseateles</taxon>
    </lineage>
</organism>